<dbReference type="GO" id="GO:0004386">
    <property type="term" value="F:helicase activity"/>
    <property type="evidence" value="ECO:0007669"/>
    <property type="project" value="UniProtKB-KW"/>
</dbReference>
<keyword evidence="3 7" id="KW-0347">Helicase</keyword>
<evidence type="ECO:0000313" key="8">
    <source>
        <dbReference type="Proteomes" id="UP000536604"/>
    </source>
</evidence>
<keyword evidence="8" id="KW-1185">Reference proteome</keyword>
<evidence type="ECO:0000256" key="3">
    <source>
        <dbReference type="ARBA" id="ARBA00022806"/>
    </source>
</evidence>
<keyword evidence="4" id="KW-0067">ATP-binding</keyword>
<keyword evidence="1" id="KW-0547">Nucleotide-binding</keyword>
<dbReference type="EMBL" id="JACHJO010000009">
    <property type="protein sequence ID" value="MBB6121234.1"/>
    <property type="molecule type" value="Genomic_DNA"/>
</dbReference>
<dbReference type="GO" id="GO:0005524">
    <property type="term" value="F:ATP binding"/>
    <property type="evidence" value="ECO:0007669"/>
    <property type="project" value="UniProtKB-KW"/>
</dbReference>
<feature type="domain" description="UvrD-like helicase C-terminal" evidence="6">
    <location>
        <begin position="3"/>
        <end position="68"/>
    </location>
</feature>
<dbReference type="RefSeq" id="WP_343065051.1">
    <property type="nucleotide sequence ID" value="NZ_JACHJO010000009.1"/>
</dbReference>
<dbReference type="AlphaFoldDB" id="A0A841ISH9"/>
<accession>A0A841ISH9</accession>
<evidence type="ECO:0000259" key="6">
    <source>
        <dbReference type="Pfam" id="PF13361"/>
    </source>
</evidence>
<evidence type="ECO:0000256" key="5">
    <source>
        <dbReference type="SAM" id="MobiDB-lite"/>
    </source>
</evidence>
<evidence type="ECO:0000256" key="2">
    <source>
        <dbReference type="ARBA" id="ARBA00022801"/>
    </source>
</evidence>
<evidence type="ECO:0000256" key="4">
    <source>
        <dbReference type="ARBA" id="ARBA00022840"/>
    </source>
</evidence>
<sequence>MGTLHRFKGLEYQHMAIAAVSEGLVPRAELEGLREGDPDRYRHELQKARSTLFVAATRARDSLVVSWHGDPSPLLPSKAVADSAEGADQDTKETEVEDGGFEDGGLFKPPGALI</sequence>
<evidence type="ECO:0000313" key="7">
    <source>
        <dbReference type="EMBL" id="MBB6121234.1"/>
    </source>
</evidence>
<proteinExistence type="predicted"/>
<dbReference type="Gene3D" id="3.40.50.300">
    <property type="entry name" value="P-loop containing nucleotide triphosphate hydrolases"/>
    <property type="match status" value="1"/>
</dbReference>
<protein>
    <submittedName>
        <fullName evidence="7">Superfamily I DNA/RNA helicase</fullName>
    </submittedName>
</protein>
<reference evidence="7 8" key="1">
    <citation type="submission" date="2020-08" db="EMBL/GenBank/DDBJ databases">
        <title>Genomic Encyclopedia of Type Strains, Phase III (KMG-III): the genomes of soil and plant-associated and newly described type strains.</title>
        <authorList>
            <person name="Whitman W."/>
        </authorList>
    </citation>
    <scope>NUCLEOTIDE SEQUENCE [LARGE SCALE GENOMIC DNA]</scope>
    <source>
        <strain evidence="7 8">CECT 8712</strain>
    </source>
</reference>
<feature type="region of interest" description="Disordered" evidence="5">
    <location>
        <begin position="71"/>
        <end position="114"/>
    </location>
</feature>
<gene>
    <name evidence="7" type="ORF">FHS13_003202</name>
</gene>
<dbReference type="InterPro" id="IPR014017">
    <property type="entry name" value="DNA_helicase_UvrD-like_C"/>
</dbReference>
<dbReference type="SUPFAM" id="SSF52540">
    <property type="entry name" value="P-loop containing nucleoside triphosphate hydrolases"/>
    <property type="match status" value="1"/>
</dbReference>
<name>A0A841ISH9_9ACTN</name>
<evidence type="ECO:0000256" key="1">
    <source>
        <dbReference type="ARBA" id="ARBA00022741"/>
    </source>
</evidence>
<dbReference type="Pfam" id="PF13361">
    <property type="entry name" value="UvrD_C"/>
    <property type="match status" value="1"/>
</dbReference>
<organism evidence="7 8">
    <name type="scientific">Nocardiopsis algeriensis</name>
    <dbReference type="NCBI Taxonomy" id="1478215"/>
    <lineage>
        <taxon>Bacteria</taxon>
        <taxon>Bacillati</taxon>
        <taxon>Actinomycetota</taxon>
        <taxon>Actinomycetes</taxon>
        <taxon>Streptosporangiales</taxon>
        <taxon>Nocardiopsidaceae</taxon>
        <taxon>Nocardiopsis</taxon>
    </lineage>
</organism>
<dbReference type="InterPro" id="IPR027417">
    <property type="entry name" value="P-loop_NTPase"/>
</dbReference>
<comment type="caution">
    <text evidence="7">The sequence shown here is derived from an EMBL/GenBank/DDBJ whole genome shotgun (WGS) entry which is preliminary data.</text>
</comment>
<dbReference type="GO" id="GO:0016787">
    <property type="term" value="F:hydrolase activity"/>
    <property type="evidence" value="ECO:0007669"/>
    <property type="project" value="UniProtKB-KW"/>
</dbReference>
<keyword evidence="2" id="KW-0378">Hydrolase</keyword>
<dbReference type="Proteomes" id="UP000536604">
    <property type="component" value="Unassembled WGS sequence"/>
</dbReference>